<keyword evidence="15" id="KW-1015">Disulfide bond</keyword>
<feature type="domain" description="Protein kinase" evidence="20">
    <location>
        <begin position="185"/>
        <end position="470"/>
    </location>
</feature>
<dbReference type="EMBL" id="CM000846">
    <property type="protein sequence ID" value="KRH22178.1"/>
    <property type="molecule type" value="Genomic_DNA"/>
</dbReference>
<keyword evidence="6" id="KW-0597">Phosphoprotein</keyword>
<evidence type="ECO:0000256" key="8">
    <source>
        <dbReference type="ARBA" id="ARBA00022692"/>
    </source>
</evidence>
<evidence type="ECO:0008006" key="25">
    <source>
        <dbReference type="Google" id="ProtNLM"/>
    </source>
</evidence>
<name>A0A0R0H240_SOYBN</name>
<dbReference type="Pfam" id="PF00069">
    <property type="entry name" value="Pkinase"/>
    <property type="match status" value="1"/>
</dbReference>
<dbReference type="Gene3D" id="1.10.510.10">
    <property type="entry name" value="Transferase(Phosphotransferase) domain 1"/>
    <property type="match status" value="1"/>
</dbReference>
<dbReference type="SMART" id="SM00473">
    <property type="entry name" value="PAN_AP"/>
    <property type="match status" value="1"/>
</dbReference>
<keyword evidence="4" id="KW-1003">Cell membrane</keyword>
<keyword evidence="9" id="KW-0732">Signal</keyword>
<evidence type="ECO:0000256" key="9">
    <source>
        <dbReference type="ARBA" id="ARBA00022729"/>
    </source>
</evidence>
<keyword evidence="16" id="KW-0675">Receptor</keyword>
<evidence type="ECO:0000256" key="6">
    <source>
        <dbReference type="ARBA" id="ARBA00022553"/>
    </source>
</evidence>
<keyword evidence="24" id="KW-1185">Reference proteome</keyword>
<dbReference type="AlphaFoldDB" id="A0A0R0H240"/>
<comment type="similarity">
    <text evidence="3">In the C-terminal section; belongs to the protein kinase superfamily. Ser/Thr protein kinase family.</text>
</comment>
<evidence type="ECO:0000313" key="24">
    <source>
        <dbReference type="Proteomes" id="UP000008827"/>
    </source>
</evidence>
<dbReference type="Gene3D" id="3.50.4.10">
    <property type="entry name" value="Hepatocyte Growth Factor"/>
    <property type="match status" value="1"/>
</dbReference>
<dbReference type="InterPro" id="IPR000719">
    <property type="entry name" value="Prot_kinase_dom"/>
</dbReference>
<evidence type="ECO:0000256" key="16">
    <source>
        <dbReference type="ARBA" id="ARBA00023170"/>
    </source>
</evidence>
<dbReference type="GO" id="GO:0005524">
    <property type="term" value="F:ATP binding"/>
    <property type="evidence" value="ECO:0007669"/>
    <property type="project" value="UniProtKB-KW"/>
</dbReference>
<evidence type="ECO:0000256" key="11">
    <source>
        <dbReference type="ARBA" id="ARBA00022777"/>
    </source>
</evidence>
<dbReference type="GO" id="GO:0006955">
    <property type="term" value="P:immune response"/>
    <property type="evidence" value="ECO:0000318"/>
    <property type="project" value="GO_Central"/>
</dbReference>
<evidence type="ECO:0000256" key="15">
    <source>
        <dbReference type="ARBA" id="ARBA00023157"/>
    </source>
</evidence>
<dbReference type="GO" id="GO:0002229">
    <property type="term" value="P:defense response to oomycetes"/>
    <property type="evidence" value="ECO:0007669"/>
    <property type="project" value="UniProtKB-ARBA"/>
</dbReference>
<dbReference type="EnsemblPlants" id="KRH22178">
    <property type="protein sequence ID" value="KRH22178"/>
    <property type="gene ID" value="GLYMA_13G283300"/>
</dbReference>
<reference evidence="23" key="2">
    <citation type="submission" date="2018-02" db="UniProtKB">
        <authorList>
            <consortium name="EnsemblPlants"/>
        </authorList>
    </citation>
    <scope>IDENTIFICATION</scope>
    <source>
        <strain evidence="23">Williams 82</strain>
    </source>
</reference>
<comment type="subcellular location">
    <subcellularLocation>
        <location evidence="1">Cell membrane</location>
        <topology evidence="1">Single-pass type I membrane protein</topology>
    </subcellularLocation>
</comment>
<evidence type="ECO:0000256" key="3">
    <source>
        <dbReference type="ARBA" id="ARBA00010217"/>
    </source>
</evidence>
<keyword evidence="8 19" id="KW-0812">Transmembrane</keyword>
<accession>A0A0R0H240</accession>
<dbReference type="CDD" id="cd01098">
    <property type="entry name" value="PAN_AP_plant"/>
    <property type="match status" value="1"/>
</dbReference>
<feature type="region of interest" description="Disordered" evidence="18">
    <location>
        <begin position="473"/>
        <end position="493"/>
    </location>
</feature>
<evidence type="ECO:0000259" key="20">
    <source>
        <dbReference type="PROSITE" id="PS50011"/>
    </source>
</evidence>
<dbReference type="PROSITE" id="PS00108">
    <property type="entry name" value="PROTEIN_KINASE_ST"/>
    <property type="match status" value="1"/>
</dbReference>
<feature type="domain" description="Apple" evidence="21">
    <location>
        <begin position="82"/>
        <end position="163"/>
    </location>
</feature>
<evidence type="ECO:0000256" key="7">
    <source>
        <dbReference type="ARBA" id="ARBA00022679"/>
    </source>
</evidence>
<evidence type="ECO:0000256" key="10">
    <source>
        <dbReference type="ARBA" id="ARBA00022741"/>
    </source>
</evidence>
<evidence type="ECO:0000256" key="17">
    <source>
        <dbReference type="ARBA" id="ARBA00023180"/>
    </source>
</evidence>
<keyword evidence="12" id="KW-0067">ATP-binding</keyword>
<organism evidence="22">
    <name type="scientific">Glycine max</name>
    <name type="common">Soybean</name>
    <name type="synonym">Glycine hispida</name>
    <dbReference type="NCBI Taxonomy" id="3847"/>
    <lineage>
        <taxon>Eukaryota</taxon>
        <taxon>Viridiplantae</taxon>
        <taxon>Streptophyta</taxon>
        <taxon>Embryophyta</taxon>
        <taxon>Tracheophyta</taxon>
        <taxon>Spermatophyta</taxon>
        <taxon>Magnoliopsida</taxon>
        <taxon>eudicotyledons</taxon>
        <taxon>Gunneridae</taxon>
        <taxon>Pentapetalae</taxon>
        <taxon>rosids</taxon>
        <taxon>fabids</taxon>
        <taxon>Fabales</taxon>
        <taxon>Fabaceae</taxon>
        <taxon>Papilionoideae</taxon>
        <taxon>50 kb inversion clade</taxon>
        <taxon>NPAAA clade</taxon>
        <taxon>indigoferoid/millettioid clade</taxon>
        <taxon>Phaseoleae</taxon>
        <taxon>Glycine</taxon>
        <taxon>Glycine subgen. Soja</taxon>
    </lineage>
</organism>
<keyword evidence="13 19" id="KW-1133">Transmembrane helix</keyword>
<dbReference type="PROSITE" id="PS50948">
    <property type="entry name" value="PAN"/>
    <property type="match status" value="1"/>
</dbReference>
<dbReference type="SMR" id="A0A0R0H240"/>
<feature type="compositionally biased region" description="Low complexity" evidence="18">
    <location>
        <begin position="483"/>
        <end position="493"/>
    </location>
</feature>
<dbReference type="InterPro" id="IPR008271">
    <property type="entry name" value="Ser/Thr_kinase_AS"/>
</dbReference>
<dbReference type="InterPro" id="IPR000858">
    <property type="entry name" value="S_locus_glycoprot_dom"/>
</dbReference>
<evidence type="ECO:0000259" key="21">
    <source>
        <dbReference type="PROSITE" id="PS50948"/>
    </source>
</evidence>
<sequence length="506" mass="56433">MITLTGQIQRFILSDLTNSWQLFYTGPADRCDNYAICGVNSNCDVNNSPTCECLQGFIPKSLEKWNSQNWTDGCVRKVNLDCGNSDGFLKYQGMKLPDTSISWFDRSMNLEECENICLRNSSCSTYANLDVRDGGSGCLLWFNNIVDVRKLTSGGQDFYIRVAASELGADTLFSSAFLILAFPLKHTRILVGCIVFIVVMIILGVAILRMKKLEKPGKNKIVSWKNHTHTGNTEKEEIDIPIFDFLTIANGTLTNDQDIAVKRLCNNSGQGPKEFINEVVLIANLQHRNLVKLLGKSLLNWAQCFQIICGIARGLLYLHEDSRLRIIHRDLKTSNILLDESMNPKISDFGLARTFGGDEVEGQTKRVVGTYGYISPEYAARGNFSVKSDVFSFGVIVLETVCGKKNREHGDWCEEGPMELLDESLSKSIDLAEADVLRCIQIGLLCVQDRPEDRPDMSVVVIMLNGEKLLPRPREPAFYPHQSGSSSGNSKLKSTNEISLSLLDAR</sequence>
<dbReference type="PANTHER" id="PTHR27002:SF880">
    <property type="entry name" value="RECEPTOR-LIKE SERINE_THREONINE-PROTEIN KINASE"/>
    <property type="match status" value="1"/>
</dbReference>
<gene>
    <name evidence="22" type="ORF">GLYMA_13G283300</name>
</gene>
<evidence type="ECO:0000256" key="12">
    <source>
        <dbReference type="ARBA" id="ARBA00022840"/>
    </source>
</evidence>
<keyword evidence="10" id="KW-0547">Nucleotide-binding</keyword>
<evidence type="ECO:0000256" key="4">
    <source>
        <dbReference type="ARBA" id="ARBA00022475"/>
    </source>
</evidence>
<dbReference type="InParanoid" id="A0A0R0H240"/>
<evidence type="ECO:0000313" key="22">
    <source>
        <dbReference type="EMBL" id="KRH22178.1"/>
    </source>
</evidence>
<reference evidence="22 23" key="1">
    <citation type="journal article" date="2010" name="Nature">
        <title>Genome sequence of the palaeopolyploid soybean.</title>
        <authorList>
            <person name="Schmutz J."/>
            <person name="Cannon S.B."/>
            <person name="Schlueter J."/>
            <person name="Ma J."/>
            <person name="Mitros T."/>
            <person name="Nelson W."/>
            <person name="Hyten D.L."/>
            <person name="Song Q."/>
            <person name="Thelen J.J."/>
            <person name="Cheng J."/>
            <person name="Xu D."/>
            <person name="Hellsten U."/>
            <person name="May G.D."/>
            <person name="Yu Y."/>
            <person name="Sakurai T."/>
            <person name="Umezawa T."/>
            <person name="Bhattacharyya M.K."/>
            <person name="Sandhu D."/>
            <person name="Valliyodan B."/>
            <person name="Lindquist E."/>
            <person name="Peto M."/>
            <person name="Grant D."/>
            <person name="Shu S."/>
            <person name="Goodstein D."/>
            <person name="Barry K."/>
            <person name="Futrell-Griggs M."/>
            <person name="Abernathy B."/>
            <person name="Du J."/>
            <person name="Tian Z."/>
            <person name="Zhu L."/>
            <person name="Gill N."/>
            <person name="Joshi T."/>
            <person name="Libault M."/>
            <person name="Sethuraman A."/>
            <person name="Zhang X.-C."/>
            <person name="Shinozaki K."/>
            <person name="Nguyen H.T."/>
            <person name="Wing R.A."/>
            <person name="Cregan P."/>
            <person name="Specht J."/>
            <person name="Grimwood J."/>
            <person name="Rokhsar D."/>
            <person name="Stacey G."/>
            <person name="Shoemaker R.C."/>
            <person name="Jackson S.A."/>
        </authorList>
    </citation>
    <scope>NUCLEOTIDE SEQUENCE</scope>
    <source>
        <strain evidence="23">cv. Williams 82</strain>
        <tissue evidence="22">Callus</tissue>
    </source>
</reference>
<dbReference type="InterPro" id="IPR011009">
    <property type="entry name" value="Kinase-like_dom_sf"/>
</dbReference>
<evidence type="ECO:0000256" key="19">
    <source>
        <dbReference type="SAM" id="Phobius"/>
    </source>
</evidence>
<dbReference type="Proteomes" id="UP000008827">
    <property type="component" value="Chromosome 13"/>
</dbReference>
<evidence type="ECO:0000313" key="23">
    <source>
        <dbReference type="EnsemblPlants" id="KRH22178"/>
    </source>
</evidence>
<dbReference type="GO" id="GO:0048544">
    <property type="term" value="P:recognition of pollen"/>
    <property type="evidence" value="ECO:0007669"/>
    <property type="project" value="InterPro"/>
</dbReference>
<proteinExistence type="inferred from homology"/>
<evidence type="ECO:0000256" key="1">
    <source>
        <dbReference type="ARBA" id="ARBA00004251"/>
    </source>
</evidence>
<dbReference type="GO" id="GO:0007165">
    <property type="term" value="P:signal transduction"/>
    <property type="evidence" value="ECO:0000318"/>
    <property type="project" value="GO_Central"/>
</dbReference>
<dbReference type="Gene3D" id="3.30.200.20">
    <property type="entry name" value="Phosphorylase Kinase, domain 1"/>
    <property type="match status" value="1"/>
</dbReference>
<dbReference type="SUPFAM" id="SSF56112">
    <property type="entry name" value="Protein kinase-like (PK-like)"/>
    <property type="match status" value="1"/>
</dbReference>
<evidence type="ECO:0000256" key="2">
    <source>
        <dbReference type="ARBA" id="ARBA00008536"/>
    </source>
</evidence>
<dbReference type="PROSITE" id="PS50011">
    <property type="entry name" value="PROTEIN_KINASE_DOM"/>
    <property type="match status" value="1"/>
</dbReference>
<dbReference type="Gramene" id="KRH22178">
    <property type="protein sequence ID" value="KRH22178"/>
    <property type="gene ID" value="GLYMA_13G283300"/>
</dbReference>
<keyword evidence="5" id="KW-0723">Serine/threonine-protein kinase</keyword>
<dbReference type="FunFam" id="3.50.4.10:FF:000002">
    <property type="entry name" value="G-type lectin S-receptor-like serine/threonine-protein kinase"/>
    <property type="match status" value="1"/>
</dbReference>
<dbReference type="OMA" id="CENICLR"/>
<dbReference type="InterPro" id="IPR003609">
    <property type="entry name" value="Pan_app"/>
</dbReference>
<dbReference type="GO" id="GO:0004674">
    <property type="term" value="F:protein serine/threonine kinase activity"/>
    <property type="evidence" value="ECO:0000318"/>
    <property type="project" value="GO_Central"/>
</dbReference>
<dbReference type="Pfam" id="PF08276">
    <property type="entry name" value="PAN_2"/>
    <property type="match status" value="1"/>
</dbReference>
<reference evidence="22" key="3">
    <citation type="submission" date="2018-07" db="EMBL/GenBank/DDBJ databases">
        <title>WGS assembly of Glycine max.</title>
        <authorList>
            <person name="Schmutz J."/>
            <person name="Cannon S."/>
            <person name="Schlueter J."/>
            <person name="Ma J."/>
            <person name="Mitros T."/>
            <person name="Nelson W."/>
            <person name="Hyten D."/>
            <person name="Song Q."/>
            <person name="Thelen J."/>
            <person name="Cheng J."/>
            <person name="Xu D."/>
            <person name="Hellsten U."/>
            <person name="May G."/>
            <person name="Yu Y."/>
            <person name="Sakurai T."/>
            <person name="Umezawa T."/>
            <person name="Bhattacharyya M."/>
            <person name="Sandhu D."/>
            <person name="Valliyodan B."/>
            <person name="Lindquist E."/>
            <person name="Peto M."/>
            <person name="Grant D."/>
            <person name="Shu S."/>
            <person name="Goodstein D."/>
            <person name="Barry K."/>
            <person name="Futrell-Griggs M."/>
            <person name="Abernathy B."/>
            <person name="Du J."/>
            <person name="Tian Z."/>
            <person name="Zhu L."/>
            <person name="Gill N."/>
            <person name="Joshi T."/>
            <person name="Libault M."/>
            <person name="Sethuraman A."/>
            <person name="Zhang X."/>
            <person name="Shinozaki K."/>
            <person name="Nguyen H."/>
            <person name="Wing R."/>
            <person name="Cregan P."/>
            <person name="Specht J."/>
            <person name="Grimwood J."/>
            <person name="Rokhsar D."/>
            <person name="Stacey G."/>
            <person name="Shoemaker R."/>
            <person name="Jackson S."/>
        </authorList>
    </citation>
    <scope>NUCLEOTIDE SEQUENCE</scope>
    <source>
        <tissue evidence="22">Callus</tissue>
    </source>
</reference>
<evidence type="ECO:0000256" key="5">
    <source>
        <dbReference type="ARBA" id="ARBA00022527"/>
    </source>
</evidence>
<comment type="similarity">
    <text evidence="2">In the N-terminal section; belongs to the leguminous lectin family.</text>
</comment>
<evidence type="ECO:0000256" key="14">
    <source>
        <dbReference type="ARBA" id="ARBA00023136"/>
    </source>
</evidence>
<dbReference type="PANTHER" id="PTHR27002">
    <property type="entry name" value="RECEPTOR-LIKE SERINE/THREONINE-PROTEIN KINASE SD1-8"/>
    <property type="match status" value="1"/>
</dbReference>
<dbReference type="GO" id="GO:0005886">
    <property type="term" value="C:plasma membrane"/>
    <property type="evidence" value="ECO:0000318"/>
    <property type="project" value="GO_Central"/>
</dbReference>
<dbReference type="Pfam" id="PF00954">
    <property type="entry name" value="S_locus_glycop"/>
    <property type="match status" value="1"/>
</dbReference>
<keyword evidence="17" id="KW-0325">Glycoprotein</keyword>
<dbReference type="FunFam" id="1.10.510.10:FF:000240">
    <property type="entry name" value="Lectin-domain containing receptor kinase A4.3"/>
    <property type="match status" value="1"/>
</dbReference>
<evidence type="ECO:0000256" key="13">
    <source>
        <dbReference type="ARBA" id="ARBA00022989"/>
    </source>
</evidence>
<keyword evidence="11" id="KW-0418">Kinase</keyword>
<protein>
    <recommendedName>
        <fullName evidence="25">Protein kinase domain-containing protein</fullName>
    </recommendedName>
</protein>
<feature type="transmembrane region" description="Helical" evidence="19">
    <location>
        <begin position="189"/>
        <end position="208"/>
    </location>
</feature>
<keyword evidence="14 19" id="KW-0472">Membrane</keyword>
<evidence type="ECO:0000256" key="18">
    <source>
        <dbReference type="SAM" id="MobiDB-lite"/>
    </source>
</evidence>
<keyword evidence="7" id="KW-0808">Transferase</keyword>
<dbReference type="SMART" id="SM00220">
    <property type="entry name" value="S_TKc"/>
    <property type="match status" value="1"/>
</dbReference>